<keyword evidence="3" id="KW-1185">Reference proteome</keyword>
<evidence type="ECO:0008006" key="4">
    <source>
        <dbReference type="Google" id="ProtNLM"/>
    </source>
</evidence>
<organism evidence="2 3">
    <name type="scientific">Undibacterium hunanense</name>
    <dbReference type="NCBI Taxonomy" id="2762292"/>
    <lineage>
        <taxon>Bacteria</taxon>
        <taxon>Pseudomonadati</taxon>
        <taxon>Pseudomonadota</taxon>
        <taxon>Betaproteobacteria</taxon>
        <taxon>Burkholderiales</taxon>
        <taxon>Oxalobacteraceae</taxon>
        <taxon>Undibacterium</taxon>
    </lineage>
</organism>
<feature type="signal peptide" evidence="1">
    <location>
        <begin position="1"/>
        <end position="28"/>
    </location>
</feature>
<feature type="chain" id="PRO_5045675030" description="DUF4157 domain-containing protein" evidence="1">
    <location>
        <begin position="29"/>
        <end position="272"/>
    </location>
</feature>
<dbReference type="RefSeq" id="WP_186945829.1">
    <property type="nucleotide sequence ID" value="NZ_JACOGF010000002.1"/>
</dbReference>
<gene>
    <name evidence="2" type="ORF">H8L32_03665</name>
</gene>
<proteinExistence type="predicted"/>
<dbReference type="Pfam" id="PF04450">
    <property type="entry name" value="BSP"/>
    <property type="match status" value="1"/>
</dbReference>
<evidence type="ECO:0000313" key="2">
    <source>
        <dbReference type="EMBL" id="MBC3916574.1"/>
    </source>
</evidence>
<reference evidence="2 3" key="1">
    <citation type="submission" date="2020-08" db="EMBL/GenBank/DDBJ databases">
        <title>Novel species isolated from subtropical streams in China.</title>
        <authorList>
            <person name="Lu H."/>
        </authorList>
    </citation>
    <scope>NUCLEOTIDE SEQUENCE [LARGE SCALE GENOMIC DNA]</scope>
    <source>
        <strain evidence="2 3">CY18W</strain>
    </source>
</reference>
<dbReference type="Proteomes" id="UP000650424">
    <property type="component" value="Unassembled WGS sequence"/>
</dbReference>
<evidence type="ECO:0000256" key="1">
    <source>
        <dbReference type="SAM" id="SignalP"/>
    </source>
</evidence>
<dbReference type="PANTHER" id="PTHR33321">
    <property type="match status" value="1"/>
</dbReference>
<evidence type="ECO:0000313" key="3">
    <source>
        <dbReference type="Proteomes" id="UP000650424"/>
    </source>
</evidence>
<dbReference type="PANTHER" id="PTHR33321:SF12">
    <property type="entry name" value="PLANT BASIC SECRETORY PROTEIN (BSP) FAMILY PROTEIN"/>
    <property type="match status" value="1"/>
</dbReference>
<sequence length="272" mass="30240">MKNRLARCFVRLTLPILLGCFMPLASHAADNVDGPAKPAQAEFKPSPAVLARVEQSQRLVETWYPLINSLLFDEGHALPFTDVEIVLMPGFGPELANVVAYASDNSIYISAEQVAVMPDNFQAMMVHEITHINQQYPPSKQQVGWLVEGIADYVRHKYFEKDIGATLQINAQDQLSGYQPDAPYFFMLEKQGISLKEQGYLKAYTVASSFLYWLEVSKDKDIVKKLNVALSKGEYTPELFIVYGGGTLDILWQEFVGASRAATLVTAATAKP</sequence>
<protein>
    <recommendedName>
        <fullName evidence="4">DUF4157 domain-containing protein</fullName>
    </recommendedName>
</protein>
<dbReference type="InterPro" id="IPR007541">
    <property type="entry name" value="Uncharacterised_BSP"/>
</dbReference>
<comment type="caution">
    <text evidence="2">The sequence shown here is derived from an EMBL/GenBank/DDBJ whole genome shotgun (WGS) entry which is preliminary data.</text>
</comment>
<dbReference type="EMBL" id="JACOGF010000002">
    <property type="protein sequence ID" value="MBC3916574.1"/>
    <property type="molecule type" value="Genomic_DNA"/>
</dbReference>
<name>A0ABR6ZLZ2_9BURK</name>
<accession>A0ABR6ZLZ2</accession>
<keyword evidence="1" id="KW-0732">Signal</keyword>